<evidence type="ECO:0000256" key="1">
    <source>
        <dbReference type="ARBA" id="ARBA00004651"/>
    </source>
</evidence>
<dbReference type="InterPro" id="IPR001123">
    <property type="entry name" value="LeuE-type"/>
</dbReference>
<evidence type="ECO:0000256" key="6">
    <source>
        <dbReference type="SAM" id="Phobius"/>
    </source>
</evidence>
<name>A0A1C6T4V5_9ACTN</name>
<accession>A0A1C6T4V5</accession>
<evidence type="ECO:0000313" key="7">
    <source>
        <dbReference type="EMBL" id="SCL36425.1"/>
    </source>
</evidence>
<feature type="transmembrane region" description="Helical" evidence="6">
    <location>
        <begin position="155"/>
        <end position="173"/>
    </location>
</feature>
<dbReference type="OrthoDB" id="5638726at2"/>
<evidence type="ECO:0000313" key="8">
    <source>
        <dbReference type="Proteomes" id="UP000199699"/>
    </source>
</evidence>
<protein>
    <submittedName>
        <fullName evidence="7">L-lysine exporter family protein LysE/ArgO</fullName>
    </submittedName>
</protein>
<dbReference type="GO" id="GO:0005886">
    <property type="term" value="C:plasma membrane"/>
    <property type="evidence" value="ECO:0007669"/>
    <property type="project" value="UniProtKB-SubCell"/>
</dbReference>
<sequence length="206" mass="21567">METTYLAGLALGLALIVPIGAQNVFVVGQGLAVGWPRAGWAVIAAGCCDTLLILAGAAGVSGLLTGFPALRGALLLGGAAFLTYLGVQSWRSTATTMRLEASEALRVRSVIRRTVAVSLLNPHAILDTVGVIGSAVAAQAETSRMLFAGGALSASWIWFLFLAAGAAALRRYLTPRRALWFERISGMVMLLFAAFLLLEFVQFVAA</sequence>
<evidence type="ECO:0000256" key="4">
    <source>
        <dbReference type="ARBA" id="ARBA00022989"/>
    </source>
</evidence>
<feature type="transmembrane region" description="Helical" evidence="6">
    <location>
        <begin position="185"/>
        <end position="205"/>
    </location>
</feature>
<organism evidence="7 8">
    <name type="scientific">Micromonospora nigra</name>
    <dbReference type="NCBI Taxonomy" id="145857"/>
    <lineage>
        <taxon>Bacteria</taxon>
        <taxon>Bacillati</taxon>
        <taxon>Actinomycetota</taxon>
        <taxon>Actinomycetes</taxon>
        <taxon>Micromonosporales</taxon>
        <taxon>Micromonosporaceae</taxon>
        <taxon>Micromonospora</taxon>
    </lineage>
</organism>
<dbReference type="PANTHER" id="PTHR30086">
    <property type="entry name" value="ARGININE EXPORTER PROTEIN ARGO"/>
    <property type="match status" value="1"/>
</dbReference>
<evidence type="ECO:0000256" key="3">
    <source>
        <dbReference type="ARBA" id="ARBA00022692"/>
    </source>
</evidence>
<keyword evidence="5 6" id="KW-0472">Membrane</keyword>
<feature type="transmembrane region" description="Helical" evidence="6">
    <location>
        <begin position="72"/>
        <end position="90"/>
    </location>
</feature>
<keyword evidence="8" id="KW-1185">Reference proteome</keyword>
<dbReference type="PANTHER" id="PTHR30086:SF20">
    <property type="entry name" value="ARGININE EXPORTER PROTEIN ARGO-RELATED"/>
    <property type="match status" value="1"/>
</dbReference>
<dbReference type="AlphaFoldDB" id="A0A1C6T4V5"/>
<evidence type="ECO:0000256" key="5">
    <source>
        <dbReference type="ARBA" id="ARBA00023136"/>
    </source>
</evidence>
<reference evidence="7 8" key="1">
    <citation type="submission" date="2016-06" db="EMBL/GenBank/DDBJ databases">
        <authorList>
            <person name="Kjaerup R.B."/>
            <person name="Dalgaard T.S."/>
            <person name="Juul-Madsen H.R."/>
        </authorList>
    </citation>
    <scope>NUCLEOTIDE SEQUENCE [LARGE SCALE GENOMIC DNA]</scope>
    <source>
        <strain evidence="7 8">DSM 43818</strain>
    </source>
</reference>
<keyword evidence="3 6" id="KW-0812">Transmembrane</keyword>
<evidence type="ECO:0000256" key="2">
    <source>
        <dbReference type="ARBA" id="ARBA00022475"/>
    </source>
</evidence>
<comment type="subcellular location">
    <subcellularLocation>
        <location evidence="1">Cell membrane</location>
        <topology evidence="1">Multi-pass membrane protein</topology>
    </subcellularLocation>
</comment>
<dbReference type="GO" id="GO:0015171">
    <property type="term" value="F:amino acid transmembrane transporter activity"/>
    <property type="evidence" value="ECO:0007669"/>
    <property type="project" value="TreeGrafter"/>
</dbReference>
<feature type="transmembrane region" description="Helical" evidence="6">
    <location>
        <begin position="37"/>
        <end position="60"/>
    </location>
</feature>
<dbReference type="STRING" id="145857.GA0070616_5484"/>
<dbReference type="Pfam" id="PF01810">
    <property type="entry name" value="LysE"/>
    <property type="match status" value="1"/>
</dbReference>
<dbReference type="EMBL" id="FMHT01000003">
    <property type="protein sequence ID" value="SCL36425.1"/>
    <property type="molecule type" value="Genomic_DNA"/>
</dbReference>
<dbReference type="RefSeq" id="WP_091089324.1">
    <property type="nucleotide sequence ID" value="NZ_FMHT01000003.1"/>
</dbReference>
<keyword evidence="4 6" id="KW-1133">Transmembrane helix</keyword>
<proteinExistence type="predicted"/>
<gene>
    <name evidence="7" type="ORF">GA0070616_5484</name>
</gene>
<dbReference type="Proteomes" id="UP000199699">
    <property type="component" value="Unassembled WGS sequence"/>
</dbReference>
<keyword evidence="2" id="KW-1003">Cell membrane</keyword>